<dbReference type="GeneID" id="301461190"/>
<sequence>MSPALYGSGESGNGILSLDPRTKLLIFFSSMVLSTFCYNGQPFMMYCTVVCVLLALCGEVWFAVKCFLLIAVMEYIRYVMLSSGTGAPAVTGIILGIAMLFRYGIPPFLALALLIKTTRISKLIAALSAMRLPVFVIIPIAVLLRFIPTVREEWSGIRKAMAFRGISLEPGAILRAPGKTVEYMLIPLLFSCISVMEELAAASLARGLDAERKRTSYEAVKMTLPDYIVMLLFVGMAIYAATGVGW</sequence>
<keyword evidence="5 6" id="KW-0472">Membrane</keyword>
<accession>S3LRZ7</accession>
<evidence type="ECO:0000256" key="6">
    <source>
        <dbReference type="SAM" id="Phobius"/>
    </source>
</evidence>
<name>S3LRZ7_9SPIR</name>
<dbReference type="RefSeq" id="WP_016518483.1">
    <property type="nucleotide sequence ID" value="NZ_KE332512.1"/>
</dbReference>
<feature type="transmembrane region" description="Helical" evidence="6">
    <location>
        <begin position="184"/>
        <end position="204"/>
    </location>
</feature>
<feature type="transmembrane region" description="Helical" evidence="6">
    <location>
        <begin position="93"/>
        <end position="115"/>
    </location>
</feature>
<protein>
    <recommendedName>
        <fullName evidence="9">Cobalt transport protein</fullName>
    </recommendedName>
</protein>
<dbReference type="Pfam" id="PF02361">
    <property type="entry name" value="CbiQ"/>
    <property type="match status" value="1"/>
</dbReference>
<keyword evidence="3 6" id="KW-0812">Transmembrane</keyword>
<comment type="subcellular location">
    <subcellularLocation>
        <location evidence="1">Membrane</location>
        <topology evidence="1">Multi-pass membrane protein</topology>
    </subcellularLocation>
</comment>
<dbReference type="EMBL" id="ATFC01000007">
    <property type="protein sequence ID" value="EPF47192.1"/>
    <property type="molecule type" value="Genomic_DNA"/>
</dbReference>
<dbReference type="InterPro" id="IPR003339">
    <property type="entry name" value="ABC/ECF_trnsptr_transmembrane"/>
</dbReference>
<evidence type="ECO:0000313" key="8">
    <source>
        <dbReference type="Proteomes" id="UP000014605"/>
    </source>
</evidence>
<keyword evidence="8" id="KW-1185">Reference proteome</keyword>
<organism evidence="7 8">
    <name type="scientific">Treponema vincentii F0403</name>
    <dbReference type="NCBI Taxonomy" id="1125702"/>
    <lineage>
        <taxon>Bacteria</taxon>
        <taxon>Pseudomonadati</taxon>
        <taxon>Spirochaetota</taxon>
        <taxon>Spirochaetia</taxon>
        <taxon>Spirochaetales</taxon>
        <taxon>Treponemataceae</taxon>
        <taxon>Treponema</taxon>
    </lineage>
</organism>
<evidence type="ECO:0000256" key="3">
    <source>
        <dbReference type="ARBA" id="ARBA00022692"/>
    </source>
</evidence>
<keyword evidence="2" id="KW-1003">Cell membrane</keyword>
<evidence type="ECO:0000256" key="1">
    <source>
        <dbReference type="ARBA" id="ARBA00004141"/>
    </source>
</evidence>
<gene>
    <name evidence="7" type="ORF">HMPREF1222_01013</name>
</gene>
<evidence type="ECO:0000256" key="5">
    <source>
        <dbReference type="ARBA" id="ARBA00023136"/>
    </source>
</evidence>
<proteinExistence type="predicted"/>
<dbReference type="HOGENOM" id="CLU_076847_2_0_12"/>
<dbReference type="PANTHER" id="PTHR34857">
    <property type="entry name" value="SLL0384 PROTEIN"/>
    <property type="match status" value="1"/>
</dbReference>
<evidence type="ECO:0000313" key="7">
    <source>
        <dbReference type="EMBL" id="EPF47192.1"/>
    </source>
</evidence>
<evidence type="ECO:0000256" key="4">
    <source>
        <dbReference type="ARBA" id="ARBA00022989"/>
    </source>
</evidence>
<evidence type="ECO:0000256" key="2">
    <source>
        <dbReference type="ARBA" id="ARBA00022475"/>
    </source>
</evidence>
<reference evidence="7 8" key="1">
    <citation type="submission" date="2013-04" db="EMBL/GenBank/DDBJ databases">
        <title>The Genome Sequence of Treponema vincentii F0403.</title>
        <authorList>
            <consortium name="The Broad Institute Genomics Platform"/>
            <person name="Earl A."/>
            <person name="Ward D."/>
            <person name="Feldgarden M."/>
            <person name="Gevers D."/>
            <person name="Leonetti C."/>
            <person name="Izard J."/>
            <person name="Walker B."/>
            <person name="Young S."/>
            <person name="Zeng Q."/>
            <person name="Gargeya S."/>
            <person name="Fitzgerald M."/>
            <person name="Haas B."/>
            <person name="Abouelleil A."/>
            <person name="Allen A.W."/>
            <person name="Alvarado L."/>
            <person name="Arachchi H.M."/>
            <person name="Berlin A.M."/>
            <person name="Chapman S.B."/>
            <person name="Gainer-Dewar J."/>
            <person name="Goldberg J."/>
            <person name="Griggs A."/>
            <person name="Gujja S."/>
            <person name="Hansen M."/>
            <person name="Howarth C."/>
            <person name="Imamovic A."/>
            <person name="Ireland A."/>
            <person name="Larimer J."/>
            <person name="McCowan C."/>
            <person name="Murphy C."/>
            <person name="Pearson M."/>
            <person name="Poon T.W."/>
            <person name="Priest M."/>
            <person name="Roberts A."/>
            <person name="Saif S."/>
            <person name="Shea T."/>
            <person name="Sisk P."/>
            <person name="Sykes S."/>
            <person name="Wortman J."/>
            <person name="Nusbaum C."/>
            <person name="Birren B."/>
        </authorList>
    </citation>
    <scope>NUCLEOTIDE SEQUENCE [LARGE SCALE GENOMIC DNA]</scope>
    <source>
        <strain evidence="7 8">F0403</strain>
    </source>
</reference>
<dbReference type="PANTHER" id="PTHR34857:SF2">
    <property type="entry name" value="SLL0384 PROTEIN"/>
    <property type="match status" value="1"/>
</dbReference>
<dbReference type="InterPro" id="IPR051611">
    <property type="entry name" value="ECF_transporter_component"/>
</dbReference>
<dbReference type="PATRIC" id="fig|1125702.3.peg.1050"/>
<dbReference type="CDD" id="cd16914">
    <property type="entry name" value="EcfT"/>
    <property type="match status" value="1"/>
</dbReference>
<feature type="transmembrane region" description="Helical" evidence="6">
    <location>
        <begin position="127"/>
        <end position="147"/>
    </location>
</feature>
<dbReference type="GO" id="GO:0005886">
    <property type="term" value="C:plasma membrane"/>
    <property type="evidence" value="ECO:0007669"/>
    <property type="project" value="UniProtKB-ARBA"/>
</dbReference>
<dbReference type="AlphaFoldDB" id="S3LRZ7"/>
<feature type="transmembrane region" description="Helical" evidence="6">
    <location>
        <begin position="20"/>
        <end position="38"/>
    </location>
</feature>
<keyword evidence="4 6" id="KW-1133">Transmembrane helix</keyword>
<feature type="transmembrane region" description="Helical" evidence="6">
    <location>
        <begin position="224"/>
        <end position="242"/>
    </location>
</feature>
<evidence type="ECO:0008006" key="9">
    <source>
        <dbReference type="Google" id="ProtNLM"/>
    </source>
</evidence>
<feature type="transmembrane region" description="Helical" evidence="6">
    <location>
        <begin position="45"/>
        <end position="73"/>
    </location>
</feature>
<comment type="caution">
    <text evidence="7">The sequence shown here is derived from an EMBL/GenBank/DDBJ whole genome shotgun (WGS) entry which is preliminary data.</text>
</comment>
<dbReference type="Proteomes" id="UP000014605">
    <property type="component" value="Unassembled WGS sequence"/>
</dbReference>